<dbReference type="GO" id="GO:0008820">
    <property type="term" value="F:cobinamide phosphate guanylyltransferase activity"/>
    <property type="evidence" value="ECO:0007669"/>
    <property type="project" value="UniProtKB-EC"/>
</dbReference>
<dbReference type="InterPro" id="IPR036087">
    <property type="entry name" value="Nict_dMeBzImd_PRibTrfase_sf"/>
</dbReference>
<proteinExistence type="inferred from homology"/>
<evidence type="ECO:0000256" key="6">
    <source>
        <dbReference type="ARBA" id="ARBA00005159"/>
    </source>
</evidence>
<dbReference type="GO" id="GO:0008939">
    <property type="term" value="F:nicotinate-nucleotide-dimethylbenzimidazole phosphoribosyltransferase activity"/>
    <property type="evidence" value="ECO:0007669"/>
    <property type="project" value="InterPro"/>
</dbReference>
<dbReference type="AlphaFoldDB" id="A0A8J3QDA9"/>
<dbReference type="RefSeq" id="WP_203912526.1">
    <property type="nucleotide sequence ID" value="NZ_BONY01000055.1"/>
</dbReference>
<comment type="catalytic activity">
    <reaction evidence="2">
        <text>adenosylcob(III)inamide phosphate + GTP + H(+) = adenosylcob(III)inamide-GDP + diphosphate</text>
        <dbReference type="Rhea" id="RHEA:22712"/>
        <dbReference type="ChEBI" id="CHEBI:15378"/>
        <dbReference type="ChEBI" id="CHEBI:33019"/>
        <dbReference type="ChEBI" id="CHEBI:37565"/>
        <dbReference type="ChEBI" id="CHEBI:58502"/>
        <dbReference type="ChEBI" id="CHEBI:60487"/>
        <dbReference type="EC" id="2.7.7.62"/>
    </reaction>
</comment>
<dbReference type="EMBL" id="BONY01000055">
    <property type="protein sequence ID" value="GIH08778.1"/>
    <property type="molecule type" value="Genomic_DNA"/>
</dbReference>
<protein>
    <recommendedName>
        <fullName evidence="16">Adenosylcobinamide kinase</fullName>
        <ecNumber evidence="8">2.7.1.156</ecNumber>
        <ecNumber evidence="9">2.7.7.62</ecNumber>
    </recommendedName>
    <alternativeName>
        <fullName evidence="17">Adenosylcobinamide-phosphate guanylyltransferase</fullName>
    </alternativeName>
</protein>
<dbReference type="GO" id="GO:0009236">
    <property type="term" value="P:cobalamin biosynthetic process"/>
    <property type="evidence" value="ECO:0007669"/>
    <property type="project" value="UniProtKB-UniPathway"/>
</dbReference>
<feature type="compositionally biased region" description="Low complexity" evidence="18">
    <location>
        <begin position="266"/>
        <end position="295"/>
    </location>
</feature>
<sequence length="699" mass="69924">MAGGKILILGGIRSGKSEYAESLVAQAQQVRYIASAAHSDDSAFAERVEAHRFRRPASWETVETGADPALLLESLGKADPQWPVLVDDLGGWAATILGRADASVFVSQLVDAIRSCQASLILVSPEVGLSVVPPTAAGVAFADLLGELNQAVAAVCDEVTLIIAGQPSRLKPPPPVPAPAASRPPAVTGVAAGVATRKAAPLPDASVPPPIAAPTILTPSLAATAGLAGGAASAITSEAGQGSQPEPSLQSGQAGTAGQSDQPEPAGQSDQAATAGQSGQAAAAGQGGQPEPAGQSDQAGPAGQAEVEGSGGQLGAAQGDQPWVTPDGMADDAGAAVVVQPPGDVLRESTQVLSIVQLGVDIRPGMDLPIHDDEARTAAEAHLSTLEIPGSGLGSLARVVVFAAGTQGRGVPVTWRKPQMFLLNGIHEGNIAAGDDVRASAAVAEAARRGEGPIGLLATENGVAVKVVETPTSGDIAYGEASPRELITDQLREGWRLTDEAVDGGADLIIIGSCGAGAEATAATVTAKITGGEVAALLGRIVGPDGTVDDSSWMLRAATARDALHRSRNCDLNADTILAELGGADFAVIAGIILGATARRTPVLLDGPVGTAAALLARDLGSQSRLWSSIADYGSNPTTKAAADVLGLNPLVDLKAGLGEGATALVALPMLRAALTLASSLPARPKPTPAPPGFDDFVG</sequence>
<comment type="pathway">
    <text evidence="5">Cofactor biosynthesis; adenosylcobalamin biosynthesis; adenosylcobalamin from cob(II)yrinate a,c-diamide: step 6/7.</text>
</comment>
<keyword evidence="15" id="KW-0342">GTP-binding</keyword>
<comment type="similarity">
    <text evidence="7">Belongs to the CobU/CobP family.</text>
</comment>
<keyword evidence="14" id="KW-0067">ATP-binding</keyword>
<evidence type="ECO:0000256" key="14">
    <source>
        <dbReference type="ARBA" id="ARBA00022840"/>
    </source>
</evidence>
<dbReference type="PANTHER" id="PTHR34848:SF1">
    <property type="entry name" value="BIFUNCTIONAL ADENOSYLCOBALAMIN BIOSYNTHESIS PROTEIN COBU"/>
    <property type="match status" value="1"/>
</dbReference>
<dbReference type="PANTHER" id="PTHR34848">
    <property type="match status" value="1"/>
</dbReference>
<reference evidence="19" key="1">
    <citation type="submission" date="2021-01" db="EMBL/GenBank/DDBJ databases">
        <title>Whole genome shotgun sequence of Rhizocola hellebori NBRC 109834.</title>
        <authorList>
            <person name="Komaki H."/>
            <person name="Tamura T."/>
        </authorList>
    </citation>
    <scope>NUCLEOTIDE SEQUENCE</scope>
    <source>
        <strain evidence="19">NBRC 109834</strain>
    </source>
</reference>
<evidence type="ECO:0000256" key="3">
    <source>
        <dbReference type="ARBA" id="ARBA00001522"/>
    </source>
</evidence>
<dbReference type="EC" id="2.7.1.156" evidence="8"/>
<dbReference type="EC" id="2.7.7.62" evidence="9"/>
<evidence type="ECO:0000256" key="18">
    <source>
        <dbReference type="SAM" id="MobiDB-lite"/>
    </source>
</evidence>
<evidence type="ECO:0000256" key="4">
    <source>
        <dbReference type="ARBA" id="ARBA00003889"/>
    </source>
</evidence>
<evidence type="ECO:0000313" key="19">
    <source>
        <dbReference type="EMBL" id="GIH08778.1"/>
    </source>
</evidence>
<keyword evidence="11" id="KW-0808">Transferase</keyword>
<evidence type="ECO:0000256" key="1">
    <source>
        <dbReference type="ARBA" id="ARBA00000312"/>
    </source>
</evidence>
<dbReference type="Gene3D" id="3.40.50.10210">
    <property type="match status" value="1"/>
</dbReference>
<dbReference type="GO" id="GO:0005525">
    <property type="term" value="F:GTP binding"/>
    <property type="evidence" value="ECO:0007669"/>
    <property type="project" value="UniProtKB-KW"/>
</dbReference>
<dbReference type="GO" id="GO:0005524">
    <property type="term" value="F:ATP binding"/>
    <property type="evidence" value="ECO:0007669"/>
    <property type="project" value="UniProtKB-KW"/>
</dbReference>
<evidence type="ECO:0000256" key="9">
    <source>
        <dbReference type="ARBA" id="ARBA00012523"/>
    </source>
</evidence>
<dbReference type="Pfam" id="PF02277">
    <property type="entry name" value="DBI_PRT"/>
    <property type="match status" value="1"/>
</dbReference>
<comment type="caution">
    <text evidence="19">The sequence shown here is derived from an EMBL/GenBank/DDBJ whole genome shotgun (WGS) entry which is preliminary data.</text>
</comment>
<evidence type="ECO:0000256" key="16">
    <source>
        <dbReference type="ARBA" id="ARBA00029570"/>
    </source>
</evidence>
<dbReference type="Gene3D" id="3.40.50.300">
    <property type="entry name" value="P-loop containing nucleotide triphosphate hydrolases"/>
    <property type="match status" value="1"/>
</dbReference>
<evidence type="ECO:0000256" key="2">
    <source>
        <dbReference type="ARBA" id="ARBA00000711"/>
    </source>
</evidence>
<dbReference type="InterPro" id="IPR027417">
    <property type="entry name" value="P-loop_NTPase"/>
</dbReference>
<gene>
    <name evidence="19" type="ORF">Rhe02_68450</name>
</gene>
<dbReference type="InterPro" id="IPR003203">
    <property type="entry name" value="CobU/CobP"/>
</dbReference>
<feature type="compositionally biased region" description="Polar residues" evidence="18">
    <location>
        <begin position="238"/>
        <end position="262"/>
    </location>
</feature>
<evidence type="ECO:0000256" key="5">
    <source>
        <dbReference type="ARBA" id="ARBA00004692"/>
    </source>
</evidence>
<evidence type="ECO:0000256" key="8">
    <source>
        <dbReference type="ARBA" id="ARBA00012016"/>
    </source>
</evidence>
<dbReference type="GO" id="GO:0043752">
    <property type="term" value="F:adenosylcobinamide kinase activity"/>
    <property type="evidence" value="ECO:0007669"/>
    <property type="project" value="UniProtKB-EC"/>
</dbReference>
<evidence type="ECO:0000313" key="20">
    <source>
        <dbReference type="Proteomes" id="UP000612899"/>
    </source>
</evidence>
<dbReference type="InterPro" id="IPR003200">
    <property type="entry name" value="Nict_dMeBzImd_PRibTrfase"/>
</dbReference>
<evidence type="ECO:0000256" key="10">
    <source>
        <dbReference type="ARBA" id="ARBA00022573"/>
    </source>
</evidence>
<dbReference type="Proteomes" id="UP000612899">
    <property type="component" value="Unassembled WGS sequence"/>
</dbReference>
<dbReference type="SUPFAM" id="SSF52540">
    <property type="entry name" value="P-loop containing nucleoside triphosphate hydrolases"/>
    <property type="match status" value="1"/>
</dbReference>
<dbReference type="UniPathway" id="UPA00148">
    <property type="reaction ID" value="UER00236"/>
</dbReference>
<comment type="function">
    <text evidence="4">Catalyzes ATP-dependent phosphorylation of adenosylcobinamide and addition of GMP to adenosylcobinamide phosphate.</text>
</comment>
<comment type="catalytic activity">
    <reaction evidence="1">
        <text>adenosylcob(III)inamide + ATP = adenosylcob(III)inamide phosphate + ADP + H(+)</text>
        <dbReference type="Rhea" id="RHEA:15769"/>
        <dbReference type="ChEBI" id="CHEBI:2480"/>
        <dbReference type="ChEBI" id="CHEBI:15378"/>
        <dbReference type="ChEBI" id="CHEBI:30616"/>
        <dbReference type="ChEBI" id="CHEBI:58502"/>
        <dbReference type="ChEBI" id="CHEBI:456216"/>
        <dbReference type="EC" id="2.7.1.156"/>
    </reaction>
</comment>
<evidence type="ECO:0000256" key="11">
    <source>
        <dbReference type="ARBA" id="ARBA00022679"/>
    </source>
</evidence>
<accession>A0A8J3QDA9</accession>
<comment type="catalytic activity">
    <reaction evidence="3">
        <text>adenosylcob(III)inamide + GTP = adenosylcob(III)inamide phosphate + GDP + H(+)</text>
        <dbReference type="Rhea" id="RHEA:15765"/>
        <dbReference type="ChEBI" id="CHEBI:2480"/>
        <dbReference type="ChEBI" id="CHEBI:15378"/>
        <dbReference type="ChEBI" id="CHEBI:37565"/>
        <dbReference type="ChEBI" id="CHEBI:58189"/>
        <dbReference type="ChEBI" id="CHEBI:58502"/>
        <dbReference type="EC" id="2.7.1.156"/>
    </reaction>
</comment>
<keyword evidence="12" id="KW-0547">Nucleotide-binding</keyword>
<feature type="region of interest" description="Disordered" evidence="18">
    <location>
        <begin position="235"/>
        <end position="329"/>
    </location>
</feature>
<evidence type="ECO:0000256" key="15">
    <source>
        <dbReference type="ARBA" id="ARBA00023134"/>
    </source>
</evidence>
<dbReference type="Pfam" id="PF02283">
    <property type="entry name" value="CobU"/>
    <property type="match status" value="1"/>
</dbReference>
<organism evidence="19 20">
    <name type="scientific">Rhizocola hellebori</name>
    <dbReference type="NCBI Taxonomy" id="1392758"/>
    <lineage>
        <taxon>Bacteria</taxon>
        <taxon>Bacillati</taxon>
        <taxon>Actinomycetota</taxon>
        <taxon>Actinomycetes</taxon>
        <taxon>Micromonosporales</taxon>
        <taxon>Micromonosporaceae</taxon>
        <taxon>Rhizocola</taxon>
    </lineage>
</organism>
<dbReference type="CDD" id="cd00544">
    <property type="entry name" value="CobU"/>
    <property type="match status" value="1"/>
</dbReference>
<evidence type="ECO:0000256" key="12">
    <source>
        <dbReference type="ARBA" id="ARBA00022741"/>
    </source>
</evidence>
<keyword evidence="20" id="KW-1185">Reference proteome</keyword>
<comment type="pathway">
    <text evidence="6">Cofactor biosynthesis; adenosylcobalamin biosynthesis; adenosylcobalamin from cob(II)yrinate a,c-diamide: step 5/7.</text>
</comment>
<evidence type="ECO:0000256" key="17">
    <source>
        <dbReference type="ARBA" id="ARBA00030571"/>
    </source>
</evidence>
<name>A0A8J3QDA9_9ACTN</name>
<keyword evidence="10" id="KW-0169">Cobalamin biosynthesis</keyword>
<keyword evidence="13" id="KW-0418">Kinase</keyword>
<evidence type="ECO:0000256" key="7">
    <source>
        <dbReference type="ARBA" id="ARBA00007490"/>
    </source>
</evidence>
<dbReference type="SUPFAM" id="SSF52733">
    <property type="entry name" value="Nicotinate mononucleotide:5,6-dimethylbenzimidazole phosphoribosyltransferase (CobT)"/>
    <property type="match status" value="1"/>
</dbReference>
<evidence type="ECO:0000256" key="13">
    <source>
        <dbReference type="ARBA" id="ARBA00022777"/>
    </source>
</evidence>